<dbReference type="RefSeq" id="XP_018268204.1">
    <property type="nucleotide sequence ID" value="XM_018418118.1"/>
</dbReference>
<dbReference type="AlphaFoldDB" id="A0A0P9ES28"/>
<dbReference type="EMBL" id="KQ474088">
    <property type="protein sequence ID" value="KPV72155.1"/>
    <property type="molecule type" value="Genomic_DNA"/>
</dbReference>
<name>A0A0P9ES28_RHOGW</name>
<evidence type="ECO:0000313" key="1">
    <source>
        <dbReference type="EMBL" id="KPV72155.1"/>
    </source>
</evidence>
<reference evidence="1 2" key="1">
    <citation type="journal article" date="2015" name="Front. Microbiol.">
        <title>Genome sequence of the plant growth promoting endophytic yeast Rhodotorula graminis WP1.</title>
        <authorList>
            <person name="Firrincieli A."/>
            <person name="Otillar R."/>
            <person name="Salamov A."/>
            <person name="Schmutz J."/>
            <person name="Khan Z."/>
            <person name="Redman R.S."/>
            <person name="Fleck N.D."/>
            <person name="Lindquist E."/>
            <person name="Grigoriev I.V."/>
            <person name="Doty S.L."/>
        </authorList>
    </citation>
    <scope>NUCLEOTIDE SEQUENCE [LARGE SCALE GENOMIC DNA]</scope>
    <source>
        <strain evidence="1 2">WP1</strain>
    </source>
</reference>
<accession>A0A0P9ES28</accession>
<evidence type="ECO:0000313" key="2">
    <source>
        <dbReference type="Proteomes" id="UP000053890"/>
    </source>
</evidence>
<dbReference type="SUPFAM" id="SSF52047">
    <property type="entry name" value="RNI-like"/>
    <property type="match status" value="1"/>
</dbReference>
<proteinExistence type="predicted"/>
<sequence>MADRLPDELIVAILEELAASRVGGNSEEQVEDKDVQRALAYLCRTSHRFRRLAQPVLWQRVVLGDGARLDKLLRHGAPASLGHFTEQFVIKPDVSISSGRTVFECRKGVSIATVCPKVVELVVNLFNPRFFLASLDHRLVASHKYLRRLSLVHLEITDHPLPSLAHLEELSVTHCKAKPDIIRNWIAPLHMPSLRVMHIASILSDVEYAPLDILLDNSIIAQVDVMRIHCRVLSLSHETPELARSTSPPVLVDHAVGRSALNRHELCFKPSAEQIEYHRYYSLDDTLQFLRNDPTAGSVVLVFPRSFLALARTSVDFAAALVDVEAQCAIKGARISWYNDDDPFSIVPREFVQYARELKAARRAREEKGGRA</sequence>
<organism evidence="1 2">
    <name type="scientific">Rhodotorula graminis (strain WP1)</name>
    <dbReference type="NCBI Taxonomy" id="578459"/>
    <lineage>
        <taxon>Eukaryota</taxon>
        <taxon>Fungi</taxon>
        <taxon>Dikarya</taxon>
        <taxon>Basidiomycota</taxon>
        <taxon>Pucciniomycotina</taxon>
        <taxon>Microbotryomycetes</taxon>
        <taxon>Sporidiobolales</taxon>
        <taxon>Sporidiobolaceae</taxon>
        <taxon>Rhodotorula</taxon>
    </lineage>
</organism>
<dbReference type="GeneID" id="28978566"/>
<gene>
    <name evidence="1" type="ORF">RHOBADRAFT_55989</name>
</gene>
<keyword evidence="2" id="KW-1185">Reference proteome</keyword>
<dbReference type="Gene3D" id="3.80.10.10">
    <property type="entry name" value="Ribonuclease Inhibitor"/>
    <property type="match status" value="1"/>
</dbReference>
<dbReference type="InterPro" id="IPR032675">
    <property type="entry name" value="LRR_dom_sf"/>
</dbReference>
<dbReference type="Proteomes" id="UP000053890">
    <property type="component" value="Unassembled WGS sequence"/>
</dbReference>
<protein>
    <submittedName>
        <fullName evidence="1">Uncharacterized protein</fullName>
    </submittedName>
</protein>